<comment type="cofactor">
    <cofactor evidence="1">
        <name>pyridoxal 5'-phosphate</name>
        <dbReference type="ChEBI" id="CHEBI:597326"/>
    </cofactor>
</comment>
<name>A0A553P7C2_TIGCA</name>
<sequence length="447" mass="50675">MLQNCYRRFVNQVSGKRQPSIIRELLKILQSASADMIPLSGGLPNPKMFPFKSAQITLTDGKILNLSGQEWNNALQYLPTQGHLGLIQRLEQLQTRYHQIDPMAWNGQYELVTTNGSQDGLCKSLEMIVNPGDSVILENHTYFACMSILNPIGANYVVIEGDHNGLRPDKLWSALTSNWRPGDPGVPKAIYLNPTGANPTGNVMPLERKREIYQICSEYDILILEDDPYYYMQFKSPREPSFLSLDRDCRVIRFDSFSKVLSSGLRLGFVTGPKPLVDQMVLHLQVSSLHASALSQVLINELLHHWGLEGFEKHVNEVENFYRNRRDLMHESAKKHLTGLCEWDIPDGGMFLWIKVNGVACTWNMIMDKGLKKNIMMVPGRVFMPVSSTGSQYLRASYSIAPVERFDEAFRRLAELIREEKIDQIGIAQPFIQNEQNSSRVGQATTA</sequence>
<evidence type="ECO:0000259" key="7">
    <source>
        <dbReference type="Pfam" id="PF00155"/>
    </source>
</evidence>
<comment type="caution">
    <text evidence="8">The sequence shown here is derived from an EMBL/GenBank/DDBJ whole genome shotgun (WGS) entry which is preliminary data.</text>
</comment>
<evidence type="ECO:0000256" key="4">
    <source>
        <dbReference type="ARBA" id="ARBA00022576"/>
    </source>
</evidence>
<evidence type="ECO:0000256" key="6">
    <source>
        <dbReference type="ARBA" id="ARBA00022898"/>
    </source>
</evidence>
<dbReference type="GO" id="GO:0016212">
    <property type="term" value="F:kynurenine-oxoglutarate transaminase activity"/>
    <property type="evidence" value="ECO:0007669"/>
    <property type="project" value="TreeGrafter"/>
</dbReference>
<dbReference type="SUPFAM" id="SSF53383">
    <property type="entry name" value="PLP-dependent transferases"/>
    <property type="match status" value="1"/>
</dbReference>
<dbReference type="GO" id="GO:1901605">
    <property type="term" value="P:alpha-amino acid metabolic process"/>
    <property type="evidence" value="ECO:0007669"/>
    <property type="project" value="TreeGrafter"/>
</dbReference>
<dbReference type="AlphaFoldDB" id="A0A553P7C2"/>
<evidence type="ECO:0000256" key="3">
    <source>
        <dbReference type="ARBA" id="ARBA00011738"/>
    </source>
</evidence>
<accession>A0A553P7C2</accession>
<dbReference type="Pfam" id="PF00155">
    <property type="entry name" value="Aminotran_1_2"/>
    <property type="match status" value="1"/>
</dbReference>
<gene>
    <name evidence="8" type="ORF">TCAL_11524</name>
</gene>
<dbReference type="EMBL" id="VCGU01000007">
    <property type="protein sequence ID" value="TRY73586.1"/>
    <property type="molecule type" value="Genomic_DNA"/>
</dbReference>
<keyword evidence="9" id="KW-1185">Reference proteome</keyword>
<keyword evidence="6" id="KW-0663">Pyridoxal phosphate</keyword>
<evidence type="ECO:0000256" key="5">
    <source>
        <dbReference type="ARBA" id="ARBA00022679"/>
    </source>
</evidence>
<organism evidence="8 9">
    <name type="scientific">Tigriopus californicus</name>
    <name type="common">Marine copepod</name>
    <dbReference type="NCBI Taxonomy" id="6832"/>
    <lineage>
        <taxon>Eukaryota</taxon>
        <taxon>Metazoa</taxon>
        <taxon>Ecdysozoa</taxon>
        <taxon>Arthropoda</taxon>
        <taxon>Crustacea</taxon>
        <taxon>Multicrustacea</taxon>
        <taxon>Hexanauplia</taxon>
        <taxon>Copepoda</taxon>
        <taxon>Harpacticoida</taxon>
        <taxon>Harpacticidae</taxon>
        <taxon>Tigriopus</taxon>
    </lineage>
</organism>
<reference evidence="8 9" key="1">
    <citation type="journal article" date="2018" name="Nat. Ecol. Evol.">
        <title>Genomic signatures of mitonuclear coevolution across populations of Tigriopus californicus.</title>
        <authorList>
            <person name="Barreto F.S."/>
            <person name="Watson E.T."/>
            <person name="Lima T.G."/>
            <person name="Willett C.S."/>
            <person name="Edmands S."/>
            <person name="Li W."/>
            <person name="Burton R.S."/>
        </authorList>
    </citation>
    <scope>NUCLEOTIDE SEQUENCE [LARGE SCALE GENOMIC DNA]</scope>
    <source>
        <strain evidence="8 9">San Diego</strain>
    </source>
</reference>
<dbReference type="CDD" id="cd00609">
    <property type="entry name" value="AAT_like"/>
    <property type="match status" value="1"/>
</dbReference>
<keyword evidence="5" id="KW-0808">Transferase</keyword>
<dbReference type="InterPro" id="IPR004839">
    <property type="entry name" value="Aminotransferase_I/II_large"/>
</dbReference>
<dbReference type="InterPro" id="IPR050859">
    <property type="entry name" value="Class-I_PLP-dep_aminotransf"/>
</dbReference>
<dbReference type="InterPro" id="IPR015421">
    <property type="entry name" value="PyrdxlP-dep_Trfase_major"/>
</dbReference>
<dbReference type="PANTHER" id="PTHR42790">
    <property type="entry name" value="AMINOTRANSFERASE"/>
    <property type="match status" value="1"/>
</dbReference>
<dbReference type="FunFam" id="3.90.1150.10:FF:000166">
    <property type="entry name" value="Kynurenine/alpha-aminoadipate aminotransferase, mitochondrial"/>
    <property type="match status" value="1"/>
</dbReference>
<evidence type="ECO:0000256" key="1">
    <source>
        <dbReference type="ARBA" id="ARBA00001933"/>
    </source>
</evidence>
<dbReference type="InterPro" id="IPR015424">
    <property type="entry name" value="PyrdxlP-dep_Trfase"/>
</dbReference>
<dbReference type="InterPro" id="IPR015422">
    <property type="entry name" value="PyrdxlP-dep_Trfase_small"/>
</dbReference>
<dbReference type="OrthoDB" id="691673at2759"/>
<evidence type="ECO:0000313" key="8">
    <source>
        <dbReference type="EMBL" id="TRY73586.1"/>
    </source>
</evidence>
<evidence type="ECO:0000256" key="2">
    <source>
        <dbReference type="ARBA" id="ARBA00007441"/>
    </source>
</evidence>
<dbReference type="STRING" id="6832.A0A553P7C2"/>
<comment type="similarity">
    <text evidence="2">Belongs to the class-I pyridoxal-phosphate-dependent aminotransferase family.</text>
</comment>
<dbReference type="OMA" id="RRCTIAK"/>
<keyword evidence="4" id="KW-0032">Aminotransferase</keyword>
<evidence type="ECO:0000313" key="9">
    <source>
        <dbReference type="Proteomes" id="UP000318571"/>
    </source>
</evidence>
<dbReference type="FunFam" id="3.40.640.10:FF:000053">
    <property type="entry name" value="Aminotransferase, class I"/>
    <property type="match status" value="1"/>
</dbReference>
<protein>
    <recommendedName>
        <fullName evidence="7">Aminotransferase class I/classII large domain-containing protein</fullName>
    </recommendedName>
</protein>
<dbReference type="PANTHER" id="PTHR42790:SF19">
    <property type="entry name" value="KYNURENINE_ALPHA-AMINOADIPATE AMINOTRANSFERASE, MITOCHONDRIAL"/>
    <property type="match status" value="1"/>
</dbReference>
<dbReference type="Proteomes" id="UP000318571">
    <property type="component" value="Chromosome 3"/>
</dbReference>
<comment type="subunit">
    <text evidence="3">Homodimer.</text>
</comment>
<feature type="domain" description="Aminotransferase class I/classII large" evidence="7">
    <location>
        <begin position="73"/>
        <end position="407"/>
    </location>
</feature>
<dbReference type="GO" id="GO:0030170">
    <property type="term" value="F:pyridoxal phosphate binding"/>
    <property type="evidence" value="ECO:0007669"/>
    <property type="project" value="InterPro"/>
</dbReference>
<dbReference type="Gene3D" id="3.90.1150.10">
    <property type="entry name" value="Aspartate Aminotransferase, domain 1"/>
    <property type="match status" value="1"/>
</dbReference>
<dbReference type="Gene3D" id="3.40.640.10">
    <property type="entry name" value="Type I PLP-dependent aspartate aminotransferase-like (Major domain)"/>
    <property type="match status" value="1"/>
</dbReference>
<proteinExistence type="inferred from homology"/>